<evidence type="ECO:0000313" key="2">
    <source>
        <dbReference type="EMBL" id="CAB4603275.1"/>
    </source>
</evidence>
<feature type="transmembrane region" description="Helical" evidence="1">
    <location>
        <begin position="12"/>
        <end position="32"/>
    </location>
</feature>
<protein>
    <submittedName>
        <fullName evidence="3">Unannotated protein</fullName>
    </submittedName>
</protein>
<dbReference type="EMBL" id="CAEZUN010000092">
    <property type="protein sequence ID" value="CAB4603275.1"/>
    <property type="molecule type" value="Genomic_DNA"/>
</dbReference>
<dbReference type="EMBL" id="CAEZZK010000028">
    <property type="protein sequence ID" value="CAB4753005.1"/>
    <property type="molecule type" value="Genomic_DNA"/>
</dbReference>
<keyword evidence="1" id="KW-1133">Transmembrane helix</keyword>
<evidence type="ECO:0000256" key="1">
    <source>
        <dbReference type="SAM" id="Phobius"/>
    </source>
</evidence>
<feature type="transmembrane region" description="Helical" evidence="1">
    <location>
        <begin position="48"/>
        <end position="66"/>
    </location>
</feature>
<keyword evidence="1" id="KW-0472">Membrane</keyword>
<accession>A0A6J6U142</accession>
<evidence type="ECO:0000313" key="3">
    <source>
        <dbReference type="EMBL" id="CAB4753005.1"/>
    </source>
</evidence>
<proteinExistence type="predicted"/>
<dbReference type="AlphaFoldDB" id="A0A6J6U142"/>
<name>A0A6J6U142_9ZZZZ</name>
<sequence>MLRKLKSLGFSANLSYALGFLSVFGSIVVWFTQGGTDAGEVGAAGERFGIFVGLWAPTFMAIGNGIDNLSETK</sequence>
<keyword evidence="1" id="KW-0812">Transmembrane</keyword>
<gene>
    <name evidence="2" type="ORF">UFOPK1826_00823</name>
    <name evidence="3" type="ORF">UFOPK2855_00255</name>
</gene>
<organism evidence="3">
    <name type="scientific">freshwater metagenome</name>
    <dbReference type="NCBI Taxonomy" id="449393"/>
    <lineage>
        <taxon>unclassified sequences</taxon>
        <taxon>metagenomes</taxon>
        <taxon>ecological metagenomes</taxon>
    </lineage>
</organism>
<reference evidence="3" key="1">
    <citation type="submission" date="2020-05" db="EMBL/GenBank/DDBJ databases">
        <authorList>
            <person name="Chiriac C."/>
            <person name="Salcher M."/>
            <person name="Ghai R."/>
            <person name="Kavagutti S V."/>
        </authorList>
    </citation>
    <scope>NUCLEOTIDE SEQUENCE</scope>
</reference>